<dbReference type="Gene3D" id="3.20.20.120">
    <property type="entry name" value="Enolase-like C-terminal domain"/>
    <property type="match status" value="1"/>
</dbReference>
<dbReference type="SUPFAM" id="SSF51604">
    <property type="entry name" value="Enolase C-terminal domain-like"/>
    <property type="match status" value="1"/>
</dbReference>
<keyword evidence="4" id="KW-0474">Menaquinone biosynthesis</keyword>
<dbReference type="EC" id="4.2.1.113" evidence="4"/>
<keyword evidence="2 4" id="KW-0460">Magnesium</keyword>
<evidence type="ECO:0000313" key="7">
    <source>
        <dbReference type="EMBL" id="MFC7316027.1"/>
    </source>
</evidence>
<dbReference type="InterPro" id="IPR010196">
    <property type="entry name" value="OSB_synthase_MenC1"/>
</dbReference>
<feature type="binding site" evidence="4">
    <location>
        <position position="184"/>
    </location>
    <ligand>
        <name>Mg(2+)</name>
        <dbReference type="ChEBI" id="CHEBI:18420"/>
    </ligand>
</feature>
<proteinExistence type="inferred from homology"/>
<dbReference type="SFLD" id="SFLDS00001">
    <property type="entry name" value="Enolase"/>
    <property type="match status" value="1"/>
</dbReference>
<dbReference type="PANTHER" id="PTHR48073:SF2">
    <property type="entry name" value="O-SUCCINYLBENZOATE SYNTHASE"/>
    <property type="match status" value="1"/>
</dbReference>
<evidence type="ECO:0000256" key="5">
    <source>
        <dbReference type="SAM" id="MobiDB-lite"/>
    </source>
</evidence>
<dbReference type="NCBIfam" id="TIGR01927">
    <property type="entry name" value="menC_gam_Gplu"/>
    <property type="match status" value="1"/>
</dbReference>
<dbReference type="Gene3D" id="3.30.390.10">
    <property type="entry name" value="Enolase-like, N-terminal domain"/>
    <property type="match status" value="1"/>
</dbReference>
<comment type="catalytic activity">
    <reaction evidence="4">
        <text>(1R,6R)-6-hydroxy-2-succinyl-cyclohexa-2,4-diene-1-carboxylate = 2-succinylbenzoate + H2O</text>
        <dbReference type="Rhea" id="RHEA:10196"/>
        <dbReference type="ChEBI" id="CHEBI:15377"/>
        <dbReference type="ChEBI" id="CHEBI:18325"/>
        <dbReference type="ChEBI" id="CHEBI:58689"/>
        <dbReference type="EC" id="4.2.1.113"/>
    </reaction>
</comment>
<feature type="binding site" evidence="4">
    <location>
        <position position="210"/>
    </location>
    <ligand>
        <name>Mg(2+)</name>
        <dbReference type="ChEBI" id="CHEBI:18420"/>
    </ligand>
</feature>
<dbReference type="InterPro" id="IPR036849">
    <property type="entry name" value="Enolase-like_C_sf"/>
</dbReference>
<comment type="caution">
    <text evidence="7">The sequence shown here is derived from an EMBL/GenBank/DDBJ whole genome shotgun (WGS) entry which is preliminary data.</text>
</comment>
<dbReference type="SUPFAM" id="SSF54826">
    <property type="entry name" value="Enolase N-terminal domain-like"/>
    <property type="match status" value="1"/>
</dbReference>
<feature type="binding site" evidence="4">
    <location>
        <position position="234"/>
    </location>
    <ligand>
        <name>Mg(2+)</name>
        <dbReference type="ChEBI" id="CHEBI:18420"/>
    </ligand>
</feature>
<keyword evidence="3 4" id="KW-0456">Lyase</keyword>
<dbReference type="Pfam" id="PF13378">
    <property type="entry name" value="MR_MLE_C"/>
    <property type="match status" value="1"/>
</dbReference>
<accession>A0ABD6A6V0</accession>
<gene>
    <name evidence="4 7" type="primary">menC</name>
    <name evidence="7" type="ORF">ACFQPE_04355</name>
</gene>
<evidence type="ECO:0000256" key="1">
    <source>
        <dbReference type="ARBA" id="ARBA00022723"/>
    </source>
</evidence>
<dbReference type="SFLD" id="SFLDF00009">
    <property type="entry name" value="o-succinylbenzoate_synthase"/>
    <property type="match status" value="1"/>
</dbReference>
<evidence type="ECO:0000259" key="6">
    <source>
        <dbReference type="SMART" id="SM00922"/>
    </source>
</evidence>
<dbReference type="SFLD" id="SFLDG00180">
    <property type="entry name" value="muconate_cycloisomerase"/>
    <property type="match status" value="1"/>
</dbReference>
<dbReference type="AlphaFoldDB" id="A0ABD6A6V0"/>
<dbReference type="InterPro" id="IPR013342">
    <property type="entry name" value="Mandelate_racemase_C"/>
</dbReference>
<dbReference type="PANTHER" id="PTHR48073">
    <property type="entry name" value="O-SUCCINYLBENZOATE SYNTHASE-RELATED"/>
    <property type="match status" value="1"/>
</dbReference>
<dbReference type="CDD" id="cd03320">
    <property type="entry name" value="OSBS"/>
    <property type="match status" value="1"/>
</dbReference>
<dbReference type="GO" id="GO:0009234">
    <property type="term" value="P:menaquinone biosynthetic process"/>
    <property type="evidence" value="ECO:0007669"/>
    <property type="project" value="UniProtKB-UniRule"/>
</dbReference>
<reference evidence="7 8" key="1">
    <citation type="journal article" date="2019" name="Int. J. Syst. Evol. Microbiol.">
        <title>The Global Catalogue of Microorganisms (GCM) 10K type strain sequencing project: providing services to taxonomists for standard genome sequencing and annotation.</title>
        <authorList>
            <consortium name="The Broad Institute Genomics Platform"/>
            <consortium name="The Broad Institute Genome Sequencing Center for Infectious Disease"/>
            <person name="Wu L."/>
            <person name="Ma J."/>
        </authorList>
    </citation>
    <scope>NUCLEOTIDE SEQUENCE [LARGE SCALE GENOMIC DNA]</scope>
    <source>
        <strain evidence="7 8">PSR21</strain>
    </source>
</reference>
<evidence type="ECO:0000256" key="2">
    <source>
        <dbReference type="ARBA" id="ARBA00022842"/>
    </source>
</evidence>
<dbReference type="RefSeq" id="WP_368410843.1">
    <property type="nucleotide sequence ID" value="NZ_CP119992.1"/>
</dbReference>
<dbReference type="InterPro" id="IPR018110">
    <property type="entry name" value="Mandel_Rmase/mucon_lact_enz_CS"/>
</dbReference>
<feature type="domain" description="Mandelate racemase/muconate lactonizing enzyme C-terminal" evidence="6">
    <location>
        <begin position="134"/>
        <end position="230"/>
    </location>
</feature>
<organism evidence="7 8">
    <name type="scientific">Halomarina halobia</name>
    <dbReference type="NCBI Taxonomy" id="3033386"/>
    <lineage>
        <taxon>Archaea</taxon>
        <taxon>Methanobacteriati</taxon>
        <taxon>Methanobacteriota</taxon>
        <taxon>Stenosarchaea group</taxon>
        <taxon>Halobacteria</taxon>
        <taxon>Halobacteriales</taxon>
        <taxon>Natronomonadaceae</taxon>
        <taxon>Halomarina</taxon>
    </lineage>
</organism>
<comment type="pathway">
    <text evidence="4">Quinol/quinone metabolism; menaquinone biosynthesis.</text>
</comment>
<comment type="cofactor">
    <cofactor evidence="4">
        <name>a divalent metal cation</name>
        <dbReference type="ChEBI" id="CHEBI:60240"/>
    </cofactor>
</comment>
<evidence type="ECO:0000256" key="3">
    <source>
        <dbReference type="ARBA" id="ARBA00023239"/>
    </source>
</evidence>
<dbReference type="InterPro" id="IPR041338">
    <property type="entry name" value="OSBS_N"/>
</dbReference>
<dbReference type="PROSITE" id="PS00909">
    <property type="entry name" value="MR_MLE_2"/>
    <property type="match status" value="1"/>
</dbReference>
<dbReference type="EMBL" id="JBHTBF010000001">
    <property type="protein sequence ID" value="MFC7316027.1"/>
    <property type="molecule type" value="Genomic_DNA"/>
</dbReference>
<keyword evidence="1 4" id="KW-0479">Metal-binding</keyword>
<comment type="similarity">
    <text evidence="4">Belongs to the mandelate racemase/muconate lactonizing enzyme family. MenC type 1 subfamily.</text>
</comment>
<comment type="function">
    <text evidence="4">Converts 2-succinyl-6-hydroxy-2,4-cyclohexadiene-1-carboxylate (SHCHC) to 2-succinylbenzoate (OSB).</text>
</comment>
<dbReference type="GeneID" id="79315006"/>
<dbReference type="InterPro" id="IPR029065">
    <property type="entry name" value="Enolase_C-like"/>
</dbReference>
<protein>
    <recommendedName>
        <fullName evidence="4">o-succinylbenzoate synthase</fullName>
        <shortName evidence="4">OSB synthase</shortName>
        <shortName evidence="4">OSBS</shortName>
        <ecNumber evidence="4">4.2.1.113</ecNumber>
    </recommendedName>
    <alternativeName>
        <fullName evidence="4">4-(2'-carboxyphenyl)-4-oxybutyric acid synthase</fullName>
    </alternativeName>
    <alternativeName>
        <fullName evidence="4">o-succinylbenzoic acid synthase</fullName>
    </alternativeName>
</protein>
<dbReference type="GO" id="GO:0043748">
    <property type="term" value="F:O-succinylbenzoate synthase activity"/>
    <property type="evidence" value="ECO:0007669"/>
    <property type="project" value="UniProtKB-EC"/>
</dbReference>
<feature type="region of interest" description="Disordered" evidence="5">
    <location>
        <begin position="332"/>
        <end position="351"/>
    </location>
</feature>
<dbReference type="SMART" id="SM00922">
    <property type="entry name" value="MR_MLE"/>
    <property type="match status" value="1"/>
</dbReference>
<dbReference type="GO" id="GO:0000287">
    <property type="term" value="F:magnesium ion binding"/>
    <property type="evidence" value="ECO:0007669"/>
    <property type="project" value="UniProtKB-UniRule"/>
</dbReference>
<dbReference type="Proteomes" id="UP001596547">
    <property type="component" value="Unassembled WGS sequence"/>
</dbReference>
<name>A0ABD6A6V0_9EURY</name>
<evidence type="ECO:0000256" key="4">
    <source>
        <dbReference type="HAMAP-Rule" id="MF_00470"/>
    </source>
</evidence>
<dbReference type="Pfam" id="PF21508">
    <property type="entry name" value="MenC_N"/>
    <property type="match status" value="1"/>
</dbReference>
<dbReference type="InterPro" id="IPR029017">
    <property type="entry name" value="Enolase-like_N"/>
</dbReference>
<sequence length="351" mass="35972">MSATVTLEPFSLPLARPLTTADGTIDRREGFVVAVERRGERGVGEATPLPGWTESRRACEAALERARDLADGEGLDAALAALSPRETPAARHGLALALADARSRRAGVPLHRYLGGTRGVTAVPVNATVGDGSTDETVAAALSAVEDGYRALKVKVGARAVEEDVARLRAVREAVGGGVELRADANAAWTREEAREAVAGLADLGVAYVEQPLAADDLDGHAALRGGPVRVALDESLVERGAATVLDSDAADVIVLKPMALGGVDRARRIARRARLSGLEAVVTTTVDAVYARTAAVHLAASLGDVPACGLATASMLAEDLGPDPCRLEGGALTVPERKGNVPANGGSTGA</sequence>
<keyword evidence="8" id="KW-1185">Reference proteome</keyword>
<feature type="active site" description="Proton acceptor" evidence="4">
    <location>
        <position position="257"/>
    </location>
</feature>
<dbReference type="HAMAP" id="MF_00470">
    <property type="entry name" value="MenC_1"/>
    <property type="match status" value="1"/>
</dbReference>
<comment type="pathway">
    <text evidence="4">Quinol/quinone metabolism; 1,4-dihydroxy-2-naphthoate biosynthesis; 1,4-dihydroxy-2-naphthoate from chorismate: step 4/7.</text>
</comment>
<feature type="active site" description="Proton donor" evidence="4">
    <location>
        <position position="155"/>
    </location>
</feature>
<evidence type="ECO:0000313" key="8">
    <source>
        <dbReference type="Proteomes" id="UP001596547"/>
    </source>
</evidence>